<organism evidence="9 10">
    <name type="scientific">Azospirillum palustre</name>
    <dbReference type="NCBI Taxonomy" id="2044885"/>
    <lineage>
        <taxon>Bacteria</taxon>
        <taxon>Pseudomonadati</taxon>
        <taxon>Pseudomonadota</taxon>
        <taxon>Alphaproteobacteria</taxon>
        <taxon>Rhodospirillales</taxon>
        <taxon>Azospirillaceae</taxon>
        <taxon>Azospirillum</taxon>
    </lineage>
</organism>
<sequence length="302" mass="31954">MTPTAAPSSSNPIGTLSAGTLPILRTVEDLRSQVAAWRREGLTVALVPTMGALHDGHLGLIRRGRELADRVVASVFVNPTQFAPHEDFDRYPRDEGGDAAKLASAGCHVLYAPTVRAMYPQGFATAISVGGPAEGLCGTFRPQMFGGVALVVTKLFLQALPDVAVFGEKDYQQLMVIRRFTRDLDIPVRVEGLPTVREADGLAMSSRNAYLSADERARAPELNRALTAAAAALAAGAEADGALTGIRGRIAEAGFGTIDYVELRDAETLEPVSAVTRPARLLAAAWMGKARLIDNVPVIPAG</sequence>
<gene>
    <name evidence="8" type="primary">panC</name>
    <name evidence="9" type="ORF">CRT60_15710</name>
</gene>
<dbReference type="HAMAP" id="MF_00158">
    <property type="entry name" value="PanC"/>
    <property type="match status" value="1"/>
</dbReference>
<feature type="active site" description="Proton donor" evidence="8">
    <location>
        <position position="57"/>
    </location>
</feature>
<dbReference type="InterPro" id="IPR003721">
    <property type="entry name" value="Pantoate_ligase"/>
</dbReference>
<evidence type="ECO:0000256" key="3">
    <source>
        <dbReference type="ARBA" id="ARBA00022598"/>
    </source>
</evidence>
<dbReference type="NCBIfam" id="TIGR00125">
    <property type="entry name" value="cyt_tran_rel"/>
    <property type="match status" value="1"/>
</dbReference>
<dbReference type="UniPathway" id="UPA00028">
    <property type="reaction ID" value="UER00005"/>
</dbReference>
<dbReference type="OrthoDB" id="9773087at2"/>
<dbReference type="PANTHER" id="PTHR21299:SF1">
    <property type="entry name" value="PANTOATE--BETA-ALANINE LIGASE"/>
    <property type="match status" value="1"/>
</dbReference>
<feature type="binding site" evidence="8">
    <location>
        <position position="81"/>
    </location>
    <ligand>
        <name>beta-alanine</name>
        <dbReference type="ChEBI" id="CHEBI:57966"/>
    </ligand>
</feature>
<feature type="binding site" evidence="8">
    <location>
        <position position="173"/>
    </location>
    <ligand>
        <name>(R)-pantoate</name>
        <dbReference type="ChEBI" id="CHEBI:15980"/>
    </ligand>
</feature>
<evidence type="ECO:0000256" key="5">
    <source>
        <dbReference type="ARBA" id="ARBA00022741"/>
    </source>
</evidence>
<reference evidence="10" key="1">
    <citation type="submission" date="2017-10" db="EMBL/GenBank/DDBJ databases">
        <authorList>
            <person name="Kravchenko I.K."/>
            <person name="Grouzdev D.S."/>
        </authorList>
    </citation>
    <scope>NUCLEOTIDE SEQUENCE [LARGE SCALE GENOMIC DNA]</scope>
    <source>
        <strain evidence="10">B2</strain>
    </source>
</reference>
<dbReference type="GO" id="GO:0005524">
    <property type="term" value="F:ATP binding"/>
    <property type="evidence" value="ECO:0007669"/>
    <property type="project" value="UniProtKB-KW"/>
</dbReference>
<accession>A0A2B8BEP6</accession>
<dbReference type="Gene3D" id="3.30.1300.10">
    <property type="entry name" value="Pantoate-beta-alanine ligase, C-terminal domain"/>
    <property type="match status" value="1"/>
</dbReference>
<evidence type="ECO:0000256" key="2">
    <source>
        <dbReference type="ARBA" id="ARBA00009256"/>
    </source>
</evidence>
<dbReference type="RefSeq" id="WP_098737445.1">
    <property type="nucleotide sequence ID" value="NZ_PDKW01000041.1"/>
</dbReference>
<dbReference type="EMBL" id="PDKW01000041">
    <property type="protein sequence ID" value="PGH56381.1"/>
    <property type="molecule type" value="Genomic_DNA"/>
</dbReference>
<evidence type="ECO:0000313" key="9">
    <source>
        <dbReference type="EMBL" id="PGH56381.1"/>
    </source>
</evidence>
<dbReference type="SUPFAM" id="SSF52374">
    <property type="entry name" value="Nucleotidylyl transferase"/>
    <property type="match status" value="1"/>
</dbReference>
<evidence type="ECO:0000313" key="10">
    <source>
        <dbReference type="Proteomes" id="UP000225379"/>
    </source>
</evidence>
<evidence type="ECO:0000256" key="4">
    <source>
        <dbReference type="ARBA" id="ARBA00022655"/>
    </source>
</evidence>
<protein>
    <recommendedName>
        <fullName evidence="8">Pantothenate synthetase</fullName>
        <shortName evidence="8">PS</shortName>
        <ecNumber evidence="8">6.3.2.1</ecNumber>
    </recommendedName>
    <alternativeName>
        <fullName evidence="8">Pantoate--beta-alanine ligase</fullName>
    </alternativeName>
    <alternativeName>
        <fullName evidence="8">Pantoate-activating enzyme</fullName>
    </alternativeName>
</protein>
<feature type="binding site" evidence="8">
    <location>
        <begin position="50"/>
        <end position="57"/>
    </location>
    <ligand>
        <name>ATP</name>
        <dbReference type="ChEBI" id="CHEBI:30616"/>
    </ligand>
</feature>
<keyword evidence="4 8" id="KW-0566">Pantothenate biosynthesis</keyword>
<keyword evidence="8" id="KW-0963">Cytoplasm</keyword>
<evidence type="ECO:0000256" key="1">
    <source>
        <dbReference type="ARBA" id="ARBA00004990"/>
    </source>
</evidence>
<dbReference type="GO" id="GO:0015940">
    <property type="term" value="P:pantothenate biosynthetic process"/>
    <property type="evidence" value="ECO:0007669"/>
    <property type="project" value="UniProtKB-UniRule"/>
</dbReference>
<feature type="binding site" evidence="8">
    <location>
        <begin position="204"/>
        <end position="207"/>
    </location>
    <ligand>
        <name>ATP</name>
        <dbReference type="ChEBI" id="CHEBI:30616"/>
    </ligand>
</feature>
<keyword evidence="3 8" id="KW-0436">Ligase</keyword>
<keyword evidence="5 8" id="KW-0547">Nucleotide-binding</keyword>
<feature type="binding site" evidence="8">
    <location>
        <begin position="167"/>
        <end position="170"/>
    </location>
    <ligand>
        <name>ATP</name>
        <dbReference type="ChEBI" id="CHEBI:30616"/>
    </ligand>
</feature>
<dbReference type="NCBIfam" id="TIGR00018">
    <property type="entry name" value="panC"/>
    <property type="match status" value="1"/>
</dbReference>
<dbReference type="FunFam" id="3.30.1300.10:FF:000001">
    <property type="entry name" value="Pantothenate synthetase"/>
    <property type="match status" value="1"/>
</dbReference>
<dbReference type="InterPro" id="IPR014729">
    <property type="entry name" value="Rossmann-like_a/b/a_fold"/>
</dbReference>
<keyword evidence="6 8" id="KW-0067">ATP-binding</keyword>
<dbReference type="GO" id="GO:0004592">
    <property type="term" value="F:pantoate-beta-alanine ligase activity"/>
    <property type="evidence" value="ECO:0007669"/>
    <property type="project" value="UniProtKB-UniRule"/>
</dbReference>
<proteinExistence type="inferred from homology"/>
<comment type="pathway">
    <text evidence="1 8">Cofactor biosynthesis; (R)-pantothenate biosynthesis; (R)-pantothenate from (R)-pantoate and beta-alanine: step 1/1.</text>
</comment>
<dbReference type="Proteomes" id="UP000225379">
    <property type="component" value="Unassembled WGS sequence"/>
</dbReference>
<dbReference type="EC" id="6.3.2.1" evidence="8"/>
<dbReference type="InterPro" id="IPR042176">
    <property type="entry name" value="Pantoate_ligase_C"/>
</dbReference>
<dbReference type="CDD" id="cd00560">
    <property type="entry name" value="PanC"/>
    <property type="match status" value="1"/>
</dbReference>
<comment type="catalytic activity">
    <reaction evidence="7 8">
        <text>(R)-pantoate + beta-alanine + ATP = (R)-pantothenate + AMP + diphosphate + H(+)</text>
        <dbReference type="Rhea" id="RHEA:10912"/>
        <dbReference type="ChEBI" id="CHEBI:15378"/>
        <dbReference type="ChEBI" id="CHEBI:15980"/>
        <dbReference type="ChEBI" id="CHEBI:29032"/>
        <dbReference type="ChEBI" id="CHEBI:30616"/>
        <dbReference type="ChEBI" id="CHEBI:33019"/>
        <dbReference type="ChEBI" id="CHEBI:57966"/>
        <dbReference type="ChEBI" id="CHEBI:456215"/>
        <dbReference type="EC" id="6.3.2.1"/>
    </reaction>
</comment>
<feature type="binding site" evidence="8">
    <location>
        <position position="81"/>
    </location>
    <ligand>
        <name>(R)-pantoate</name>
        <dbReference type="ChEBI" id="CHEBI:15980"/>
    </ligand>
</feature>
<dbReference type="InterPro" id="IPR004821">
    <property type="entry name" value="Cyt_trans-like"/>
</dbReference>
<dbReference type="Gene3D" id="3.40.50.620">
    <property type="entry name" value="HUPs"/>
    <property type="match status" value="1"/>
</dbReference>
<comment type="similarity">
    <text evidence="2 8">Belongs to the pantothenate synthetase family.</text>
</comment>
<dbReference type="GO" id="GO:0005829">
    <property type="term" value="C:cytosol"/>
    <property type="evidence" value="ECO:0007669"/>
    <property type="project" value="TreeGrafter"/>
</dbReference>
<evidence type="ECO:0000256" key="6">
    <source>
        <dbReference type="ARBA" id="ARBA00022840"/>
    </source>
</evidence>
<name>A0A2B8BEP6_9PROT</name>
<comment type="subunit">
    <text evidence="8">Homodimer.</text>
</comment>
<dbReference type="PANTHER" id="PTHR21299">
    <property type="entry name" value="CYTIDYLATE KINASE/PANTOATE-BETA-ALANINE LIGASE"/>
    <property type="match status" value="1"/>
</dbReference>
<dbReference type="Pfam" id="PF02569">
    <property type="entry name" value="Pantoate_ligase"/>
    <property type="match status" value="1"/>
</dbReference>
<comment type="caution">
    <text evidence="9">The sequence shown here is derived from an EMBL/GenBank/DDBJ whole genome shotgun (WGS) entry which is preliminary data.</text>
</comment>
<comment type="function">
    <text evidence="8">Catalyzes the condensation of pantoate with beta-alanine in an ATP-dependent reaction via a pantoyl-adenylate intermediate.</text>
</comment>
<evidence type="ECO:0000256" key="8">
    <source>
        <dbReference type="HAMAP-Rule" id="MF_00158"/>
    </source>
</evidence>
<evidence type="ECO:0000256" key="7">
    <source>
        <dbReference type="ARBA" id="ARBA00048258"/>
    </source>
</evidence>
<feature type="binding site" evidence="8">
    <location>
        <position position="196"/>
    </location>
    <ligand>
        <name>ATP</name>
        <dbReference type="ChEBI" id="CHEBI:30616"/>
    </ligand>
</feature>
<dbReference type="AlphaFoldDB" id="A0A2B8BEP6"/>
<comment type="subcellular location">
    <subcellularLocation>
        <location evidence="8">Cytoplasm</location>
    </subcellularLocation>
</comment>
<keyword evidence="10" id="KW-1185">Reference proteome</keyword>
<comment type="miscellaneous">
    <text evidence="8">The reaction proceeds by a bi uni uni bi ping pong mechanism.</text>
</comment>